<evidence type="ECO:0000313" key="3">
    <source>
        <dbReference type="Proteomes" id="UP000217790"/>
    </source>
</evidence>
<keyword evidence="1" id="KW-0812">Transmembrane</keyword>
<keyword evidence="1" id="KW-1133">Transmembrane helix</keyword>
<reference evidence="3" key="1">
    <citation type="journal article" date="2017" name="Nat. Ecol. Evol.">
        <title>Genome expansion and lineage-specific genetic innovations in the forest pathogenic fungi Armillaria.</title>
        <authorList>
            <person name="Sipos G."/>
            <person name="Prasanna A.N."/>
            <person name="Walter M.C."/>
            <person name="O'Connor E."/>
            <person name="Balint B."/>
            <person name="Krizsan K."/>
            <person name="Kiss B."/>
            <person name="Hess J."/>
            <person name="Varga T."/>
            <person name="Slot J."/>
            <person name="Riley R."/>
            <person name="Boka B."/>
            <person name="Rigling D."/>
            <person name="Barry K."/>
            <person name="Lee J."/>
            <person name="Mihaltcheva S."/>
            <person name="LaButti K."/>
            <person name="Lipzen A."/>
            <person name="Waldron R."/>
            <person name="Moloney N.M."/>
            <person name="Sperisen C."/>
            <person name="Kredics L."/>
            <person name="Vagvoelgyi C."/>
            <person name="Patrignani A."/>
            <person name="Fitzpatrick D."/>
            <person name="Nagy I."/>
            <person name="Doyle S."/>
            <person name="Anderson J.B."/>
            <person name="Grigoriev I.V."/>
            <person name="Gueldener U."/>
            <person name="Muensterkoetter M."/>
            <person name="Nagy L.G."/>
        </authorList>
    </citation>
    <scope>NUCLEOTIDE SEQUENCE [LARGE SCALE GENOMIC DNA]</scope>
    <source>
        <strain evidence="3">Ar21-2</strain>
    </source>
</reference>
<proteinExistence type="predicted"/>
<protein>
    <submittedName>
        <fullName evidence="2">Uncharacterized protein</fullName>
    </submittedName>
</protein>
<sequence length="66" mass="7537">MACGRCPVSARFLRHFTAMPPDTLNMFISEWALLARGLVFALPMIALPPGWMIKHIYVQFMMSVPR</sequence>
<dbReference type="InParanoid" id="A0A2H3CSW0"/>
<dbReference type="EMBL" id="KZ293758">
    <property type="protein sequence ID" value="PBK79837.1"/>
    <property type="molecule type" value="Genomic_DNA"/>
</dbReference>
<dbReference type="Proteomes" id="UP000217790">
    <property type="component" value="Unassembled WGS sequence"/>
</dbReference>
<name>A0A2H3CSW0_ARMGA</name>
<organism evidence="2 3">
    <name type="scientific">Armillaria gallica</name>
    <name type="common">Bulbous honey fungus</name>
    <name type="synonym">Armillaria bulbosa</name>
    <dbReference type="NCBI Taxonomy" id="47427"/>
    <lineage>
        <taxon>Eukaryota</taxon>
        <taxon>Fungi</taxon>
        <taxon>Dikarya</taxon>
        <taxon>Basidiomycota</taxon>
        <taxon>Agaricomycotina</taxon>
        <taxon>Agaricomycetes</taxon>
        <taxon>Agaricomycetidae</taxon>
        <taxon>Agaricales</taxon>
        <taxon>Marasmiineae</taxon>
        <taxon>Physalacriaceae</taxon>
        <taxon>Armillaria</taxon>
    </lineage>
</organism>
<dbReference type="AlphaFoldDB" id="A0A2H3CSW0"/>
<keyword evidence="1" id="KW-0472">Membrane</keyword>
<evidence type="ECO:0000313" key="2">
    <source>
        <dbReference type="EMBL" id="PBK79837.1"/>
    </source>
</evidence>
<gene>
    <name evidence="2" type="ORF">ARMGADRAFT_100696</name>
</gene>
<feature type="transmembrane region" description="Helical" evidence="1">
    <location>
        <begin position="31"/>
        <end position="53"/>
    </location>
</feature>
<keyword evidence="3" id="KW-1185">Reference proteome</keyword>
<evidence type="ECO:0000256" key="1">
    <source>
        <dbReference type="SAM" id="Phobius"/>
    </source>
</evidence>
<accession>A0A2H3CSW0</accession>